<reference evidence="1" key="2">
    <citation type="journal article" date="2015" name="Data Brief">
        <title>Shoot transcriptome of the giant reed, Arundo donax.</title>
        <authorList>
            <person name="Barrero R.A."/>
            <person name="Guerrero F.D."/>
            <person name="Moolhuijzen P."/>
            <person name="Goolsby J.A."/>
            <person name="Tidwell J."/>
            <person name="Bellgard S.E."/>
            <person name="Bellgard M.I."/>
        </authorList>
    </citation>
    <scope>NUCLEOTIDE SEQUENCE</scope>
    <source>
        <tissue evidence="1">Shoot tissue taken approximately 20 cm above the soil surface</tissue>
    </source>
</reference>
<sequence>MLSYVLKRWLLGWLLWLLLLLPKLASLRINCLARSFLVRNLPNLAELHARLRKSPLCRFRDLRRGCWRRTRRQGSCTRLLILGHICLRVPVVQRGTIN</sequence>
<protein>
    <submittedName>
        <fullName evidence="1">Uncharacterized protein</fullName>
    </submittedName>
</protein>
<evidence type="ECO:0000313" key="1">
    <source>
        <dbReference type="EMBL" id="JAE04820.1"/>
    </source>
</evidence>
<reference evidence="1" key="1">
    <citation type="submission" date="2014-09" db="EMBL/GenBank/DDBJ databases">
        <authorList>
            <person name="Magalhaes I.L.F."/>
            <person name="Oliveira U."/>
            <person name="Santos F.R."/>
            <person name="Vidigal T.H.D.A."/>
            <person name="Brescovit A.D."/>
            <person name="Santos A.J."/>
        </authorList>
    </citation>
    <scope>NUCLEOTIDE SEQUENCE</scope>
    <source>
        <tissue evidence="1">Shoot tissue taken approximately 20 cm above the soil surface</tissue>
    </source>
</reference>
<dbReference type="AlphaFoldDB" id="A0A0A9EVM8"/>
<name>A0A0A9EVM8_ARUDO</name>
<organism evidence="1">
    <name type="scientific">Arundo donax</name>
    <name type="common">Giant reed</name>
    <name type="synonym">Donax arundinaceus</name>
    <dbReference type="NCBI Taxonomy" id="35708"/>
    <lineage>
        <taxon>Eukaryota</taxon>
        <taxon>Viridiplantae</taxon>
        <taxon>Streptophyta</taxon>
        <taxon>Embryophyta</taxon>
        <taxon>Tracheophyta</taxon>
        <taxon>Spermatophyta</taxon>
        <taxon>Magnoliopsida</taxon>
        <taxon>Liliopsida</taxon>
        <taxon>Poales</taxon>
        <taxon>Poaceae</taxon>
        <taxon>PACMAD clade</taxon>
        <taxon>Arundinoideae</taxon>
        <taxon>Arundineae</taxon>
        <taxon>Arundo</taxon>
    </lineage>
</organism>
<accession>A0A0A9EVM8</accession>
<dbReference type="EMBL" id="GBRH01193076">
    <property type="protein sequence ID" value="JAE04820.1"/>
    <property type="molecule type" value="Transcribed_RNA"/>
</dbReference>
<proteinExistence type="predicted"/>